<dbReference type="Pfam" id="PF00400">
    <property type="entry name" value="WD40"/>
    <property type="match status" value="6"/>
</dbReference>
<feature type="repeat" description="WD" evidence="3">
    <location>
        <begin position="405"/>
        <end position="446"/>
    </location>
</feature>
<proteinExistence type="predicted"/>
<evidence type="ECO:0000256" key="4">
    <source>
        <dbReference type="SAM" id="MobiDB-lite"/>
    </source>
</evidence>
<feature type="repeat" description="WD" evidence="3">
    <location>
        <begin position="600"/>
        <end position="626"/>
    </location>
</feature>
<evidence type="ECO:0000256" key="3">
    <source>
        <dbReference type="PROSITE-ProRule" id="PRU00221"/>
    </source>
</evidence>
<dbReference type="InterPro" id="IPR051350">
    <property type="entry name" value="WD_repeat-ST_regulator"/>
</dbReference>
<feature type="domain" description="CTLH" evidence="5">
    <location>
        <begin position="100"/>
        <end position="176"/>
    </location>
</feature>
<feature type="repeat" description="WD" evidence="3">
    <location>
        <begin position="345"/>
        <end position="377"/>
    </location>
</feature>
<dbReference type="InterPro" id="IPR036322">
    <property type="entry name" value="WD40_repeat_dom_sf"/>
</dbReference>
<dbReference type="PROSITE" id="PS50294">
    <property type="entry name" value="WD_REPEATS_REGION"/>
    <property type="match status" value="4"/>
</dbReference>
<dbReference type="PROSITE" id="PS50082">
    <property type="entry name" value="WD_REPEATS_2"/>
    <property type="match status" value="5"/>
</dbReference>
<feature type="compositionally biased region" description="Basic and acidic residues" evidence="4">
    <location>
        <begin position="26"/>
        <end position="41"/>
    </location>
</feature>
<evidence type="ECO:0000313" key="6">
    <source>
        <dbReference type="EMBL" id="QDZ24966.1"/>
    </source>
</evidence>
<keyword evidence="1 3" id="KW-0853">WD repeat</keyword>
<dbReference type="PANTHER" id="PTHR22838:SF0">
    <property type="entry name" value="WD REPEAT-CONTAINING PROTEIN 26"/>
    <property type="match status" value="1"/>
</dbReference>
<name>A0A5B8MXV8_9CHLO</name>
<feature type="compositionally biased region" description="Low complexity" evidence="4">
    <location>
        <begin position="251"/>
        <end position="272"/>
    </location>
</feature>
<sequence>MGQENNPPTPVVTSPSADGRNGNGNGRDHHGVHHDNDDSQEVRHLHPDATRTLDVALGMPLSGCRYKCTELVRVMEQALYSLGYPDVAKHLENSSGVDLHSDRVRRLQEGCLSGEWGMVIRLIDTEKMHLFGLDSSDVAEGGASPQVGLEERVQKAKFLILEQKYLECLSSGDVQQALQCLREEITPLGINMPRLHELASLMRCRSWMDLMESKAWGEKPSSSLSSWGQSSGKDDGLGHVSEGAAVVVNNGSLGRAGGSSNNNGTSASGGANPQVSRQQLLRKLQEVIPSSVMLPENRLESLLGQAVANQISQCMYYNKTDTTFSLLSDYSCGPEQIPSVTCQVLDGHSDEVWHIQFSSSGQMLASASADGTCIIWDYAPPEASDLNGGGSSSAAKKKFKLKHELLGHKKPIAFVCWSPNDKYLLTCGNDHVLNAWDVETGRVFERYEKHTDSVTSCAWLPDSKRFVSGSIDKHIYMWHLDGRCIRHWKGSRINDLAISRNGKWMVSTSNEKKFHLFNLVMDTETIVQEQESIISLCLSKHSDLLLVNLQNQKIHLWDLNEFFECCGTPDALPTEPVRRYRGQHEKQGRYVIRSCFGGSNETFVVSGSEDSQVYIWHQQKGELLKVLSGHSGTVNAVTWNPADPYTFASASDDHSIRIWGTSEGGH</sequence>
<dbReference type="Proteomes" id="UP000316726">
    <property type="component" value="Chromosome 15"/>
</dbReference>
<dbReference type="InterPro" id="IPR006595">
    <property type="entry name" value="CTLH_C"/>
</dbReference>
<dbReference type="SUPFAM" id="SSF50978">
    <property type="entry name" value="WD40 repeat-like"/>
    <property type="match status" value="1"/>
</dbReference>
<feature type="repeat" description="WD" evidence="3">
    <location>
        <begin position="627"/>
        <end position="666"/>
    </location>
</feature>
<dbReference type="InterPro" id="IPR001680">
    <property type="entry name" value="WD40_rpt"/>
</dbReference>
<feature type="repeat" description="WD" evidence="3">
    <location>
        <begin position="447"/>
        <end position="481"/>
    </location>
</feature>
<dbReference type="Gene3D" id="2.130.10.10">
    <property type="entry name" value="YVTN repeat-like/Quinoprotein amine dehydrogenase"/>
    <property type="match status" value="3"/>
</dbReference>
<dbReference type="OrthoDB" id="972532at2759"/>
<dbReference type="AlphaFoldDB" id="A0A5B8MXV8"/>
<evidence type="ECO:0000259" key="5">
    <source>
        <dbReference type="PROSITE" id="PS50897"/>
    </source>
</evidence>
<evidence type="ECO:0000313" key="7">
    <source>
        <dbReference type="Proteomes" id="UP000316726"/>
    </source>
</evidence>
<organism evidence="6 7">
    <name type="scientific">Chloropicon primus</name>
    <dbReference type="NCBI Taxonomy" id="1764295"/>
    <lineage>
        <taxon>Eukaryota</taxon>
        <taxon>Viridiplantae</taxon>
        <taxon>Chlorophyta</taxon>
        <taxon>Chloropicophyceae</taxon>
        <taxon>Chloropicales</taxon>
        <taxon>Chloropicaceae</taxon>
        <taxon>Chloropicon</taxon>
    </lineage>
</organism>
<feature type="region of interest" description="Disordered" evidence="4">
    <location>
        <begin position="1"/>
        <end position="41"/>
    </location>
</feature>
<dbReference type="PROSITE" id="PS00678">
    <property type="entry name" value="WD_REPEATS_1"/>
    <property type="match status" value="1"/>
</dbReference>
<keyword evidence="7" id="KW-1185">Reference proteome</keyword>
<dbReference type="EMBL" id="CP031048">
    <property type="protein sequence ID" value="QDZ24966.1"/>
    <property type="molecule type" value="Genomic_DNA"/>
</dbReference>
<accession>A0A5B8MXV8</accession>
<dbReference type="SMART" id="SM00320">
    <property type="entry name" value="WD40"/>
    <property type="match status" value="7"/>
</dbReference>
<gene>
    <name evidence="6" type="ORF">A3770_15p74840</name>
</gene>
<dbReference type="PROSITE" id="PS50897">
    <property type="entry name" value="CTLH"/>
    <property type="match status" value="1"/>
</dbReference>
<dbReference type="STRING" id="1764295.A0A5B8MXV8"/>
<dbReference type="InterPro" id="IPR015943">
    <property type="entry name" value="WD40/YVTN_repeat-like_dom_sf"/>
</dbReference>
<dbReference type="Pfam" id="PF23627">
    <property type="entry name" value="LisH_WDR26"/>
    <property type="match status" value="1"/>
</dbReference>
<evidence type="ECO:0000256" key="1">
    <source>
        <dbReference type="ARBA" id="ARBA00022574"/>
    </source>
</evidence>
<evidence type="ECO:0000256" key="2">
    <source>
        <dbReference type="ARBA" id="ARBA00022737"/>
    </source>
</evidence>
<feature type="region of interest" description="Disordered" evidence="4">
    <location>
        <begin position="251"/>
        <end position="274"/>
    </location>
</feature>
<protein>
    <submittedName>
        <fullName evidence="6">WD40 repeat domain-containing protein</fullName>
    </submittedName>
</protein>
<dbReference type="InterPro" id="IPR019775">
    <property type="entry name" value="WD40_repeat_CS"/>
</dbReference>
<reference evidence="6 7" key="1">
    <citation type="submission" date="2018-07" db="EMBL/GenBank/DDBJ databases">
        <title>The complete nuclear genome of the prasinophyte Chloropicon primus (CCMP1205).</title>
        <authorList>
            <person name="Pombert J.-F."/>
            <person name="Otis C."/>
            <person name="Turmel M."/>
            <person name="Lemieux C."/>
        </authorList>
    </citation>
    <scope>NUCLEOTIDE SEQUENCE [LARGE SCALE GENOMIC DNA]</scope>
    <source>
        <strain evidence="6 7">CCMP1205</strain>
    </source>
</reference>
<keyword evidence="2" id="KW-0677">Repeat</keyword>
<feature type="compositionally biased region" description="Polar residues" evidence="4">
    <location>
        <begin position="1"/>
        <end position="16"/>
    </location>
</feature>
<dbReference type="PANTHER" id="PTHR22838">
    <property type="entry name" value="WD REPEAT PROTEIN 26-RELATED"/>
    <property type="match status" value="1"/>
</dbReference>
<dbReference type="CDD" id="cd00200">
    <property type="entry name" value="WD40"/>
    <property type="match status" value="1"/>
</dbReference>